<keyword evidence="2" id="KW-1185">Reference proteome</keyword>
<evidence type="ECO:0000313" key="2">
    <source>
        <dbReference type="Proteomes" id="UP000467840"/>
    </source>
</evidence>
<dbReference type="EMBL" id="JAAGAX010000003">
    <property type="protein sequence ID" value="KAF2319424.1"/>
    <property type="molecule type" value="Genomic_DNA"/>
</dbReference>
<comment type="caution">
    <text evidence="1">The sequence shown here is derived from an EMBL/GenBank/DDBJ whole genome shotgun (WGS) entry which is preliminary data.</text>
</comment>
<gene>
    <name evidence="1" type="ORF">GH714_015737</name>
</gene>
<dbReference type="PANTHER" id="PTHR37748">
    <property type="entry name" value="PROTEIN, PUTATIVE-RELATED"/>
    <property type="match status" value="1"/>
</dbReference>
<reference evidence="1 2" key="1">
    <citation type="journal article" date="2020" name="Mol. Plant">
        <title>The Chromosome-Based Rubber Tree Genome Provides New Insights into Spurge Genome Evolution and Rubber Biosynthesis.</title>
        <authorList>
            <person name="Liu J."/>
            <person name="Shi C."/>
            <person name="Shi C.C."/>
            <person name="Li W."/>
            <person name="Zhang Q.J."/>
            <person name="Zhang Y."/>
            <person name="Li K."/>
            <person name="Lu H.F."/>
            <person name="Shi C."/>
            <person name="Zhu S.T."/>
            <person name="Xiao Z.Y."/>
            <person name="Nan H."/>
            <person name="Yue Y."/>
            <person name="Zhu X.G."/>
            <person name="Wu Y."/>
            <person name="Hong X.N."/>
            <person name="Fan G.Y."/>
            <person name="Tong Y."/>
            <person name="Zhang D."/>
            <person name="Mao C.L."/>
            <person name="Liu Y.L."/>
            <person name="Hao S.J."/>
            <person name="Liu W.Q."/>
            <person name="Lv M.Q."/>
            <person name="Zhang H.B."/>
            <person name="Liu Y."/>
            <person name="Hu-Tang G.R."/>
            <person name="Wang J.P."/>
            <person name="Wang J.H."/>
            <person name="Sun Y.H."/>
            <person name="Ni S.B."/>
            <person name="Chen W.B."/>
            <person name="Zhang X.C."/>
            <person name="Jiao Y.N."/>
            <person name="Eichler E.E."/>
            <person name="Li G.H."/>
            <person name="Liu X."/>
            <person name="Gao L.Z."/>
        </authorList>
    </citation>
    <scope>NUCLEOTIDE SEQUENCE [LARGE SCALE GENOMIC DNA]</scope>
    <source>
        <strain evidence="2">cv. GT1</strain>
        <tissue evidence="1">Leaf</tissue>
    </source>
</reference>
<organism evidence="1 2">
    <name type="scientific">Hevea brasiliensis</name>
    <name type="common">Para rubber tree</name>
    <name type="synonym">Siphonia brasiliensis</name>
    <dbReference type="NCBI Taxonomy" id="3981"/>
    <lineage>
        <taxon>Eukaryota</taxon>
        <taxon>Viridiplantae</taxon>
        <taxon>Streptophyta</taxon>
        <taxon>Embryophyta</taxon>
        <taxon>Tracheophyta</taxon>
        <taxon>Spermatophyta</taxon>
        <taxon>Magnoliopsida</taxon>
        <taxon>eudicotyledons</taxon>
        <taxon>Gunneridae</taxon>
        <taxon>Pentapetalae</taxon>
        <taxon>rosids</taxon>
        <taxon>fabids</taxon>
        <taxon>Malpighiales</taxon>
        <taxon>Euphorbiaceae</taxon>
        <taxon>Crotonoideae</taxon>
        <taxon>Micrandreae</taxon>
        <taxon>Hevea</taxon>
    </lineage>
</organism>
<evidence type="ECO:0000313" key="1">
    <source>
        <dbReference type="EMBL" id="KAF2319424.1"/>
    </source>
</evidence>
<dbReference type="AlphaFoldDB" id="A0A6A6N262"/>
<dbReference type="Proteomes" id="UP000467840">
    <property type="component" value="Chromosome 10"/>
</dbReference>
<proteinExistence type="predicted"/>
<dbReference type="PANTHER" id="PTHR37748:SF1">
    <property type="entry name" value="PROTEIN, PUTATIVE-RELATED"/>
    <property type="match status" value="1"/>
</dbReference>
<name>A0A6A6N262_HEVBR</name>
<sequence>MVGIQLPSHHHDALNLEELEKCQVPLARVVEEAEKGLDDPEVPISHFKVNRVLKHRNSSRTIVDIYDLYPKLANGGKIKSKKSSSGSFFFASDIQVSSMKAPNVEKPKSKSESSSAPIVVSYFPMNSYMSSILEAINSTALENQKNPNPSTINLQATVSQFEFEMVGIQLPSHHHDALNLEDLEKCQVPLARVVEEAEKGLDDPEVPISHFKVNRVLKHRNSSRTIVDIYDLYPKLANGGKIKSKKSSSGSFFFASDNDAVQVSGMKAPNVEKHKSKPKSSSAPIVVSYFPMNSYMSRL</sequence>
<accession>A0A6A6N262</accession>
<protein>
    <submittedName>
        <fullName evidence="1">Uncharacterized protein</fullName>
    </submittedName>
</protein>